<feature type="domain" description="GH64" evidence="4">
    <location>
        <begin position="62"/>
        <end position="424"/>
    </location>
</feature>
<evidence type="ECO:0000256" key="1">
    <source>
        <dbReference type="ARBA" id="ARBA00022729"/>
    </source>
</evidence>
<dbReference type="PANTHER" id="PTHR38165:SF1">
    <property type="entry name" value="GLUCANASE B"/>
    <property type="match status" value="1"/>
</dbReference>
<dbReference type="RefSeq" id="WP_014133858.1">
    <property type="nucleotide sequence ID" value="NC_016109.1"/>
</dbReference>
<sequence length="585" mass="60104">MTPPPTSASASALTPGSVPTPGSAPTGPRASRVSRRALLAAAVLALPASYLAVGGRAEAQTPATLPLDLVNTTGSATVYAYVVGRDPAAGGGWAFLQADGASLYHPPNPAGDQTPLGVDCAIALNASGAAARRVTLPHLDSGRIYFSVGAKLTFLMNRGGGLALPSVVNPSDPNIDVRHDFCEFTFNNDQLFGNITFVDMVCLPIAFQLEVSGGATQTVRGLPSDGLARVASALRAQSAADGSDWSRLVVNRSGADLRVLAPNLAIRGNSALFSGYFEPYVDQVWSKYAGTDLRIDTQYTWGAFTGRVSGGTLNFPGAGSFAKPSTLAIFSCSDAPFTTGNDLMGNLSARLAAAFNRTTLLGNANQPTGENPAAFYTQARTNHYARILHSTTPDGLGYAFPYDDVHPAGVDFEGKVQSGSPARWVITVGGLAGGGTSTPSPTPTPSPAPGGGSAFATVQAESYTAQSGAQTEVCSDTGGGTDVGWLADGDWLRYSLDFGSSGATRIDARVASGAASGVSGLVQVRLGSPTAAPVGSFAVAGTGGWQSWRTVPADLARITGVQTVYLTFSSGQPADFVNLNWFVFS</sequence>
<dbReference type="PROSITE" id="PS51175">
    <property type="entry name" value="CBM6"/>
    <property type="match status" value="1"/>
</dbReference>
<evidence type="ECO:0000313" key="6">
    <source>
        <dbReference type="Proteomes" id="UP000007076"/>
    </source>
</evidence>
<dbReference type="InterPro" id="IPR005084">
    <property type="entry name" value="CBM6"/>
</dbReference>
<protein>
    <submittedName>
        <fullName evidence="5">Uncharacterized protein</fullName>
    </submittedName>
</protein>
<evidence type="ECO:0000259" key="4">
    <source>
        <dbReference type="PROSITE" id="PS52006"/>
    </source>
</evidence>
<feature type="domain" description="CBM6" evidence="3">
    <location>
        <begin position="456"/>
        <end position="585"/>
    </location>
</feature>
<feature type="region of interest" description="Disordered" evidence="2">
    <location>
        <begin position="1"/>
        <end position="31"/>
    </location>
</feature>
<evidence type="ECO:0000313" key="5">
    <source>
        <dbReference type="EMBL" id="BAJ26539.1"/>
    </source>
</evidence>
<dbReference type="CAZy" id="GH64">
    <property type="family name" value="Glycoside Hydrolase Family 64"/>
</dbReference>
<dbReference type="InterPro" id="IPR008979">
    <property type="entry name" value="Galactose-bd-like_sf"/>
</dbReference>
<dbReference type="PATRIC" id="fig|452652.3.peg.692"/>
<accession>E4N5Q8</accession>
<dbReference type="PROSITE" id="PS51318">
    <property type="entry name" value="TAT"/>
    <property type="match status" value="1"/>
</dbReference>
<keyword evidence="1" id="KW-0732">Signal</keyword>
<dbReference type="Proteomes" id="UP000007076">
    <property type="component" value="Chromosome"/>
</dbReference>
<dbReference type="CAZy" id="CBM6">
    <property type="family name" value="Carbohydrate-Binding Module Family 6"/>
</dbReference>
<dbReference type="Pfam" id="PF16483">
    <property type="entry name" value="Glyco_hydro_64"/>
    <property type="match status" value="1"/>
</dbReference>
<name>E4N5Q8_KITSK</name>
<dbReference type="AlphaFoldDB" id="E4N5Q8"/>
<dbReference type="InterPro" id="IPR032477">
    <property type="entry name" value="Glyco_hydro_64"/>
</dbReference>
<dbReference type="Gene3D" id="2.60.110.10">
    <property type="entry name" value="Thaumatin"/>
    <property type="match status" value="1"/>
</dbReference>
<keyword evidence="6" id="KW-1185">Reference proteome</keyword>
<dbReference type="InterPro" id="IPR042517">
    <property type="entry name" value="Glyco_hydro_64_N_2"/>
</dbReference>
<dbReference type="Pfam" id="PF03422">
    <property type="entry name" value="CBM_6"/>
    <property type="match status" value="1"/>
</dbReference>
<dbReference type="HOGENOM" id="CLU_032886_2_0_11"/>
<dbReference type="InterPro" id="IPR037176">
    <property type="entry name" value="Osmotin/thaumatin-like_sf"/>
</dbReference>
<dbReference type="EMBL" id="AP010968">
    <property type="protein sequence ID" value="BAJ26539.1"/>
    <property type="molecule type" value="Genomic_DNA"/>
</dbReference>
<dbReference type="Gene3D" id="2.60.120.260">
    <property type="entry name" value="Galactose-binding domain-like"/>
    <property type="match status" value="1"/>
</dbReference>
<proteinExistence type="predicted"/>
<dbReference type="InterPro" id="IPR037398">
    <property type="entry name" value="Glyco_hydro_64_fam"/>
</dbReference>
<gene>
    <name evidence="5" type="ordered locus">KSE_06990</name>
</gene>
<dbReference type="GO" id="GO:0030246">
    <property type="term" value="F:carbohydrate binding"/>
    <property type="evidence" value="ECO:0007669"/>
    <property type="project" value="InterPro"/>
</dbReference>
<evidence type="ECO:0000256" key="2">
    <source>
        <dbReference type="SAM" id="MobiDB-lite"/>
    </source>
</evidence>
<dbReference type="InterPro" id="IPR006584">
    <property type="entry name" value="Cellulose-bd_IV"/>
</dbReference>
<dbReference type="KEGG" id="ksk:KSE_06990"/>
<dbReference type="STRING" id="452652.KSE_06990"/>
<dbReference type="Gene3D" id="3.30.920.50">
    <property type="entry name" value="Beta-1,3-glucanase, C-terminal domain"/>
    <property type="match status" value="1"/>
</dbReference>
<organism evidence="5 6">
    <name type="scientific">Kitasatospora setae (strain ATCC 33774 / DSM 43861 / JCM 3304 / KCC A-0304 / NBRC 14216 / KM-6054)</name>
    <name type="common">Streptomyces setae</name>
    <dbReference type="NCBI Taxonomy" id="452652"/>
    <lineage>
        <taxon>Bacteria</taxon>
        <taxon>Bacillati</taxon>
        <taxon>Actinomycetota</taxon>
        <taxon>Actinomycetes</taxon>
        <taxon>Kitasatosporales</taxon>
        <taxon>Streptomycetaceae</taxon>
        <taxon>Kitasatospora</taxon>
    </lineage>
</organism>
<dbReference type="SMART" id="SM00606">
    <property type="entry name" value="CBD_IV"/>
    <property type="match status" value="1"/>
</dbReference>
<reference evidence="5 6" key="1">
    <citation type="journal article" date="2010" name="DNA Res.">
        <title>Genome sequence of Kitasatospora setae NBRC 14216T: an evolutionary snapshot of the family Streptomycetaceae.</title>
        <authorList>
            <person name="Ichikawa N."/>
            <person name="Oguchi A."/>
            <person name="Ikeda H."/>
            <person name="Ishikawa J."/>
            <person name="Kitani S."/>
            <person name="Watanabe Y."/>
            <person name="Nakamura S."/>
            <person name="Katano Y."/>
            <person name="Kishi E."/>
            <person name="Sasagawa M."/>
            <person name="Ankai A."/>
            <person name="Fukui S."/>
            <person name="Hashimoto Y."/>
            <person name="Kamata S."/>
            <person name="Otoguro M."/>
            <person name="Tanikawa S."/>
            <person name="Nihira T."/>
            <person name="Horinouchi S."/>
            <person name="Ohnishi Y."/>
            <person name="Hayakawa M."/>
            <person name="Kuzuyama T."/>
            <person name="Arisawa A."/>
            <person name="Nomoto F."/>
            <person name="Miura H."/>
            <person name="Takahashi Y."/>
            <person name="Fujita N."/>
        </authorList>
    </citation>
    <scope>NUCLEOTIDE SEQUENCE [LARGE SCALE GENOMIC DNA]</scope>
    <source>
        <strain evidence="6">ATCC 33774 / DSM 43861 / JCM 3304 / KCC A-0304 / NBRC 14216 / KM-6054</strain>
    </source>
</reference>
<dbReference type="SUPFAM" id="SSF49785">
    <property type="entry name" value="Galactose-binding domain-like"/>
    <property type="match status" value="1"/>
</dbReference>
<evidence type="ECO:0000259" key="3">
    <source>
        <dbReference type="PROSITE" id="PS51175"/>
    </source>
</evidence>
<dbReference type="InterPro" id="IPR006311">
    <property type="entry name" value="TAT_signal"/>
</dbReference>
<dbReference type="PANTHER" id="PTHR38165">
    <property type="match status" value="1"/>
</dbReference>
<dbReference type="PROSITE" id="PS52006">
    <property type="entry name" value="GH64"/>
    <property type="match status" value="1"/>
</dbReference>
<feature type="region of interest" description="Disordered" evidence="2">
    <location>
        <begin position="432"/>
        <end position="454"/>
    </location>
</feature>
<dbReference type="CDD" id="cd04084">
    <property type="entry name" value="CBM6_xylanase-like"/>
    <property type="match status" value="1"/>
</dbReference>
<dbReference type="eggNOG" id="COG3250">
    <property type="taxonomic scope" value="Bacteria"/>
</dbReference>
<dbReference type="eggNOG" id="COG2273">
    <property type="taxonomic scope" value="Bacteria"/>
</dbReference>